<dbReference type="EMBL" id="JAEMGP010000020">
    <property type="protein sequence ID" value="KAG5196776.1"/>
    <property type="molecule type" value="Genomic_DNA"/>
</dbReference>
<proteinExistence type="predicted"/>
<accession>A0A835ZNP5</accession>
<comment type="caution">
    <text evidence="1">The sequence shown here is derived from an EMBL/GenBank/DDBJ whole genome shotgun (WGS) entry which is preliminary data.</text>
</comment>
<dbReference type="Proteomes" id="UP000664991">
    <property type="component" value="Unassembled WGS sequence"/>
</dbReference>
<gene>
    <name evidence="1" type="ORF">JEQ12_010230</name>
</gene>
<dbReference type="AlphaFoldDB" id="A0A835ZNP5"/>
<protein>
    <submittedName>
        <fullName evidence="1">Uncharacterized protein</fullName>
    </submittedName>
</protein>
<evidence type="ECO:0000313" key="2">
    <source>
        <dbReference type="Proteomes" id="UP000664991"/>
    </source>
</evidence>
<reference evidence="1 2" key="1">
    <citation type="submission" date="2020-12" db="EMBL/GenBank/DDBJ databases">
        <title>De novo assembly of Tibetan sheep genome.</title>
        <authorList>
            <person name="Li X."/>
        </authorList>
    </citation>
    <scope>NUCLEOTIDE SEQUENCE [LARGE SCALE GENOMIC DNA]</scope>
    <source>
        <tissue evidence="1">Heart</tissue>
    </source>
</reference>
<organism evidence="1 2">
    <name type="scientific">Ovis aries</name>
    <name type="common">Sheep</name>
    <dbReference type="NCBI Taxonomy" id="9940"/>
    <lineage>
        <taxon>Eukaryota</taxon>
        <taxon>Metazoa</taxon>
        <taxon>Chordata</taxon>
        <taxon>Craniata</taxon>
        <taxon>Vertebrata</taxon>
        <taxon>Euteleostomi</taxon>
        <taxon>Mammalia</taxon>
        <taxon>Eutheria</taxon>
        <taxon>Laurasiatheria</taxon>
        <taxon>Artiodactyla</taxon>
        <taxon>Ruminantia</taxon>
        <taxon>Pecora</taxon>
        <taxon>Bovidae</taxon>
        <taxon>Caprinae</taxon>
        <taxon>Ovis</taxon>
    </lineage>
</organism>
<evidence type="ECO:0000313" key="1">
    <source>
        <dbReference type="EMBL" id="KAG5196776.1"/>
    </source>
</evidence>
<sequence length="218" mass="24433">MLRRPRRSEFFSQSGSLKNKRAQQCKNKFIEDPDFLSKGLQKTRKHCRSTSPSSGFPGDHQRVGAVHLAPWNWDSNDDSATLLHKRSLQLKLQHRKSGKHLTQEVRLLSLMGFPSKLKQQVLACDSVFASMAPKKKTVKKNKADVNEMTIIVEDSPLNKLNALNGLLEGGNGLSCISSELTDASYGPNLLEDKIFSDTRLTPVVKYLASNEEQGYFSE</sequence>
<name>A0A835ZNP5_SHEEP</name>